<evidence type="ECO:0000256" key="1">
    <source>
        <dbReference type="SAM" id="MobiDB-lite"/>
    </source>
</evidence>
<evidence type="ECO:0000313" key="3">
    <source>
        <dbReference type="Proteomes" id="UP000271573"/>
    </source>
</evidence>
<protein>
    <submittedName>
        <fullName evidence="2">Uncharacterized protein</fullName>
    </submittedName>
</protein>
<feature type="compositionally biased region" description="Basic and acidic residues" evidence="1">
    <location>
        <begin position="12"/>
        <end position="47"/>
    </location>
</feature>
<keyword evidence="3" id="KW-1185">Reference proteome</keyword>
<name>A0A3G9IF67_9ACTN</name>
<gene>
    <name evidence="2" type="ORF">Back2_19470</name>
</gene>
<evidence type="ECO:0000313" key="2">
    <source>
        <dbReference type="EMBL" id="BBH17660.1"/>
    </source>
</evidence>
<accession>A0A3G9IF67</accession>
<reference evidence="2 3" key="1">
    <citation type="submission" date="2018-11" db="EMBL/GenBank/DDBJ databases">
        <title>Complete genome sequence of Nocardioides baekrokdamisoli strain KCTC 39748.</title>
        <authorList>
            <person name="Kang S.W."/>
            <person name="Lee K.C."/>
            <person name="Kim K.K."/>
            <person name="Kim J.S."/>
            <person name="Kim D.S."/>
            <person name="Ko S.H."/>
            <person name="Yang S.H."/>
            <person name="Shin Y.K."/>
            <person name="Lee J.S."/>
        </authorList>
    </citation>
    <scope>NUCLEOTIDE SEQUENCE [LARGE SCALE GENOMIC DNA]</scope>
    <source>
        <strain evidence="2 3">KCTC 39748</strain>
    </source>
</reference>
<sequence length="64" mass="7556">MQIVDSGTPQRDPGEQLAKDDWEVPSAREGKQRAEDRDEADHRELRERHPRILSSHRQVWLKGR</sequence>
<dbReference type="EMBL" id="AP019307">
    <property type="protein sequence ID" value="BBH17660.1"/>
    <property type="molecule type" value="Genomic_DNA"/>
</dbReference>
<dbReference type="AlphaFoldDB" id="A0A3G9IF67"/>
<proteinExistence type="predicted"/>
<dbReference type="Proteomes" id="UP000271573">
    <property type="component" value="Chromosome"/>
</dbReference>
<dbReference type="KEGG" id="nbe:Back2_19470"/>
<organism evidence="2 3">
    <name type="scientific">Nocardioides baekrokdamisoli</name>
    <dbReference type="NCBI Taxonomy" id="1804624"/>
    <lineage>
        <taxon>Bacteria</taxon>
        <taxon>Bacillati</taxon>
        <taxon>Actinomycetota</taxon>
        <taxon>Actinomycetes</taxon>
        <taxon>Propionibacteriales</taxon>
        <taxon>Nocardioidaceae</taxon>
        <taxon>Nocardioides</taxon>
    </lineage>
</organism>
<feature type="region of interest" description="Disordered" evidence="1">
    <location>
        <begin position="1"/>
        <end position="50"/>
    </location>
</feature>